<dbReference type="Proteomes" id="UP000799754">
    <property type="component" value="Unassembled WGS sequence"/>
</dbReference>
<keyword evidence="2" id="KW-1185">Reference proteome</keyword>
<accession>A0ACB6SIK3</accession>
<dbReference type="EMBL" id="MU006701">
    <property type="protein sequence ID" value="KAF2633342.1"/>
    <property type="molecule type" value="Genomic_DNA"/>
</dbReference>
<comment type="caution">
    <text evidence="1">The sequence shown here is derived from an EMBL/GenBank/DDBJ whole genome shotgun (WGS) entry which is preliminary data.</text>
</comment>
<organism evidence="1 2">
    <name type="scientific">Macroventuria anomochaeta</name>
    <dbReference type="NCBI Taxonomy" id="301207"/>
    <lineage>
        <taxon>Eukaryota</taxon>
        <taxon>Fungi</taxon>
        <taxon>Dikarya</taxon>
        <taxon>Ascomycota</taxon>
        <taxon>Pezizomycotina</taxon>
        <taxon>Dothideomycetes</taxon>
        <taxon>Pleosporomycetidae</taxon>
        <taxon>Pleosporales</taxon>
        <taxon>Pleosporineae</taxon>
        <taxon>Didymellaceae</taxon>
        <taxon>Macroventuria</taxon>
    </lineage>
</organism>
<proteinExistence type="predicted"/>
<protein>
    <submittedName>
        <fullName evidence="1">Uncharacterized protein</fullName>
    </submittedName>
</protein>
<reference evidence="1" key="1">
    <citation type="journal article" date="2020" name="Stud. Mycol.">
        <title>101 Dothideomycetes genomes: a test case for predicting lifestyles and emergence of pathogens.</title>
        <authorList>
            <person name="Haridas S."/>
            <person name="Albert R."/>
            <person name="Binder M."/>
            <person name="Bloem J."/>
            <person name="Labutti K."/>
            <person name="Salamov A."/>
            <person name="Andreopoulos B."/>
            <person name="Baker S."/>
            <person name="Barry K."/>
            <person name="Bills G."/>
            <person name="Bluhm B."/>
            <person name="Cannon C."/>
            <person name="Castanera R."/>
            <person name="Culley D."/>
            <person name="Daum C."/>
            <person name="Ezra D."/>
            <person name="Gonzalez J."/>
            <person name="Henrissat B."/>
            <person name="Kuo A."/>
            <person name="Liang C."/>
            <person name="Lipzen A."/>
            <person name="Lutzoni F."/>
            <person name="Magnuson J."/>
            <person name="Mondo S."/>
            <person name="Nolan M."/>
            <person name="Ohm R."/>
            <person name="Pangilinan J."/>
            <person name="Park H.-J."/>
            <person name="Ramirez L."/>
            <person name="Alfaro M."/>
            <person name="Sun H."/>
            <person name="Tritt A."/>
            <person name="Yoshinaga Y."/>
            <person name="Zwiers L.-H."/>
            <person name="Turgeon B."/>
            <person name="Goodwin S."/>
            <person name="Spatafora J."/>
            <person name="Crous P."/>
            <person name="Grigoriev I."/>
        </authorList>
    </citation>
    <scope>NUCLEOTIDE SEQUENCE</scope>
    <source>
        <strain evidence="1">CBS 525.71</strain>
    </source>
</reference>
<evidence type="ECO:0000313" key="2">
    <source>
        <dbReference type="Proteomes" id="UP000799754"/>
    </source>
</evidence>
<gene>
    <name evidence="1" type="ORF">BU25DRAFT_4155</name>
</gene>
<name>A0ACB6SIK3_9PLEO</name>
<sequence>MQTTPPSHTHKRADSLLSSPGVVSKTEVLTLPNCNPDPTGEVPTAEQVSSLKPGGPHQYSSTLPADKVDSRHLDLCTAVLPINCVPEPADCDFLEGVGVGGSVYTLPAPSFPFCKAHLAIRSRIERRRREREYERKKAVAEKGEQMGSEVERRSEDPSSEYLGRATDQWMIFPEEVEGYAVEKEIYKGYGLLSKGMEMGNPRRGAERRNREKLEW</sequence>
<evidence type="ECO:0000313" key="1">
    <source>
        <dbReference type="EMBL" id="KAF2633342.1"/>
    </source>
</evidence>